<dbReference type="GO" id="GO:0050568">
    <property type="term" value="F:protein-glutamine glutaminase activity"/>
    <property type="evidence" value="ECO:0007669"/>
    <property type="project" value="UniProtKB-UniRule"/>
</dbReference>
<keyword evidence="2 3" id="KW-0378">Hydrolase</keyword>
<dbReference type="Pfam" id="PF03975">
    <property type="entry name" value="CheD"/>
    <property type="match status" value="1"/>
</dbReference>
<dbReference type="InterPro" id="IPR005659">
    <property type="entry name" value="Chemorcpt_Glu_NH3ase_CheD"/>
</dbReference>
<evidence type="ECO:0000256" key="3">
    <source>
        <dbReference type="HAMAP-Rule" id="MF_01440"/>
    </source>
</evidence>
<accession>A0A1U9KC51</accession>
<dbReference type="HAMAP" id="MF_01440">
    <property type="entry name" value="CheD"/>
    <property type="match status" value="1"/>
</dbReference>
<dbReference type="PANTHER" id="PTHR35147">
    <property type="entry name" value="CHEMORECEPTOR GLUTAMINE DEAMIDASE CHED-RELATED"/>
    <property type="match status" value="1"/>
</dbReference>
<name>A0A1U9KC51_9BACL</name>
<dbReference type="CDD" id="cd16352">
    <property type="entry name" value="CheD"/>
    <property type="match status" value="1"/>
</dbReference>
<evidence type="ECO:0000313" key="4">
    <source>
        <dbReference type="EMBL" id="AQS57602.1"/>
    </source>
</evidence>
<comment type="function">
    <text evidence="3">Probably deamidates glutamine residues to glutamate on methyl-accepting chemotaxis receptors (MCPs), playing an important role in chemotaxis.</text>
</comment>
<dbReference type="STRING" id="1471761.B0W44_15050"/>
<protein>
    <recommendedName>
        <fullName evidence="3">Probable chemoreceptor glutamine deamidase CheD</fullName>
        <ecNumber evidence="3">3.5.1.44</ecNumber>
    </recommendedName>
</protein>
<keyword evidence="1 3" id="KW-0145">Chemotaxis</keyword>
<dbReference type="InterPro" id="IPR011324">
    <property type="entry name" value="Cytotoxic_necrot_fac-like_cat"/>
</dbReference>
<dbReference type="SUPFAM" id="SSF64438">
    <property type="entry name" value="CNF1/YfiH-like putative cysteine hydrolases"/>
    <property type="match status" value="1"/>
</dbReference>
<dbReference type="Gene3D" id="3.30.1330.200">
    <property type="match status" value="1"/>
</dbReference>
<proteinExistence type="inferred from homology"/>
<evidence type="ECO:0000256" key="2">
    <source>
        <dbReference type="ARBA" id="ARBA00022801"/>
    </source>
</evidence>
<dbReference type="EC" id="3.5.1.44" evidence="3"/>
<dbReference type="AlphaFoldDB" id="A0A1U9KC51"/>
<organism evidence="4 5">
    <name type="scientific">Novibacillus thermophilus</name>
    <dbReference type="NCBI Taxonomy" id="1471761"/>
    <lineage>
        <taxon>Bacteria</taxon>
        <taxon>Bacillati</taxon>
        <taxon>Bacillota</taxon>
        <taxon>Bacilli</taxon>
        <taxon>Bacillales</taxon>
        <taxon>Thermoactinomycetaceae</taxon>
        <taxon>Novibacillus</taxon>
    </lineage>
</organism>
<dbReference type="InterPro" id="IPR038592">
    <property type="entry name" value="CheD-like_sf"/>
</dbReference>
<dbReference type="EMBL" id="CP019699">
    <property type="protein sequence ID" value="AQS57602.1"/>
    <property type="molecule type" value="Genomic_DNA"/>
</dbReference>
<dbReference type="Proteomes" id="UP000188603">
    <property type="component" value="Chromosome"/>
</dbReference>
<sequence length="154" mass="16432">MMAEWKTAQAPDSLKTLGLGSCVAVIINDPLVKVAAMAHVMLPYSKMDKSSSVKKGKYADTAIPAMVDALCRLGGRKSRYVASLVGGAQMFHYTPGPHLLSIGERNVDACLSTLHTCGVPVVFQETGGRRGRTVEFFCEDGSVSIKTVNEGVKV</sequence>
<dbReference type="PANTHER" id="PTHR35147:SF1">
    <property type="entry name" value="CHEMORECEPTOR GLUTAMINE DEAMIDASE CHED-RELATED"/>
    <property type="match status" value="1"/>
</dbReference>
<gene>
    <name evidence="3" type="primary">cheD</name>
    <name evidence="4" type="ORF">B0W44_15050</name>
</gene>
<evidence type="ECO:0000256" key="1">
    <source>
        <dbReference type="ARBA" id="ARBA00022500"/>
    </source>
</evidence>
<reference evidence="4 5" key="1">
    <citation type="journal article" date="2015" name="Int. J. Syst. Evol. Microbiol.">
        <title>Novibacillus thermophilus gen. nov., sp. nov., a Gram-staining-negative and moderately thermophilic member of the family Thermoactinomycetaceae.</title>
        <authorList>
            <person name="Yang G."/>
            <person name="Chen J."/>
            <person name="Zhou S."/>
        </authorList>
    </citation>
    <scope>NUCLEOTIDE SEQUENCE [LARGE SCALE GENOMIC DNA]</scope>
    <source>
        <strain evidence="4 5">SG-1</strain>
    </source>
</reference>
<dbReference type="KEGG" id="ntr:B0W44_15050"/>
<comment type="similarity">
    <text evidence="3">Belongs to the CheD family.</text>
</comment>
<dbReference type="GO" id="GO:0006935">
    <property type="term" value="P:chemotaxis"/>
    <property type="evidence" value="ECO:0007669"/>
    <property type="project" value="UniProtKB-UniRule"/>
</dbReference>
<evidence type="ECO:0000313" key="5">
    <source>
        <dbReference type="Proteomes" id="UP000188603"/>
    </source>
</evidence>
<comment type="catalytic activity">
    <reaction evidence="3">
        <text>L-glutaminyl-[protein] + H2O = L-glutamyl-[protein] + NH4(+)</text>
        <dbReference type="Rhea" id="RHEA:16441"/>
        <dbReference type="Rhea" id="RHEA-COMP:10207"/>
        <dbReference type="Rhea" id="RHEA-COMP:10208"/>
        <dbReference type="ChEBI" id="CHEBI:15377"/>
        <dbReference type="ChEBI" id="CHEBI:28938"/>
        <dbReference type="ChEBI" id="CHEBI:29973"/>
        <dbReference type="ChEBI" id="CHEBI:30011"/>
        <dbReference type="EC" id="3.5.1.44"/>
    </reaction>
</comment>
<keyword evidence="5" id="KW-1185">Reference proteome</keyword>